<dbReference type="SUPFAM" id="SSF54791">
    <property type="entry name" value="Eukaryotic type KH-domain (KH-domain type I)"/>
    <property type="match status" value="1"/>
</dbReference>
<proteinExistence type="predicted"/>
<evidence type="ECO:0000313" key="4">
    <source>
        <dbReference type="Proteomes" id="UP001345963"/>
    </source>
</evidence>
<dbReference type="InterPro" id="IPR036612">
    <property type="entry name" value="KH_dom_type_1_sf"/>
</dbReference>
<name>A0ABU7BBY6_9TELE</name>
<evidence type="ECO:0000259" key="2">
    <source>
        <dbReference type="Pfam" id="PF00013"/>
    </source>
</evidence>
<feature type="domain" description="K Homology" evidence="2">
    <location>
        <begin position="58"/>
        <end position="89"/>
    </location>
</feature>
<dbReference type="EMBL" id="JAHUTI010047735">
    <property type="protein sequence ID" value="MED6247120.1"/>
    <property type="molecule type" value="Genomic_DNA"/>
</dbReference>
<comment type="caution">
    <text evidence="3">The sequence shown here is derived from an EMBL/GenBank/DDBJ whole genome shotgun (WGS) entry which is preliminary data.</text>
</comment>
<evidence type="ECO:0000256" key="1">
    <source>
        <dbReference type="PROSITE-ProRule" id="PRU00117"/>
    </source>
</evidence>
<protein>
    <submittedName>
        <fullName evidence="3">Far upstream element-binding protein 3</fullName>
    </submittedName>
</protein>
<evidence type="ECO:0000313" key="3">
    <source>
        <dbReference type="EMBL" id="MED6247120.1"/>
    </source>
</evidence>
<dbReference type="InterPro" id="IPR004088">
    <property type="entry name" value="KH_dom_type_1"/>
</dbReference>
<keyword evidence="1" id="KW-0694">RNA-binding</keyword>
<dbReference type="PROSITE" id="PS50084">
    <property type="entry name" value="KH_TYPE_1"/>
    <property type="match status" value="1"/>
</dbReference>
<reference evidence="3 4" key="1">
    <citation type="submission" date="2021-07" db="EMBL/GenBank/DDBJ databases">
        <authorList>
            <person name="Palmer J.M."/>
        </authorList>
    </citation>
    <scope>NUCLEOTIDE SEQUENCE [LARGE SCALE GENOMIC DNA]</scope>
    <source>
        <strain evidence="3 4">AT_MEX2019</strain>
        <tissue evidence="3">Muscle</tissue>
    </source>
</reference>
<feature type="non-terminal residue" evidence="3">
    <location>
        <position position="91"/>
    </location>
</feature>
<keyword evidence="4" id="KW-1185">Reference proteome</keyword>
<dbReference type="Gene3D" id="3.30.1370.10">
    <property type="entry name" value="K Homology domain, type 1"/>
    <property type="match status" value="1"/>
</dbReference>
<dbReference type="Pfam" id="PF00013">
    <property type="entry name" value="KH_1"/>
    <property type="match status" value="1"/>
</dbReference>
<dbReference type="Proteomes" id="UP001345963">
    <property type="component" value="Unassembled WGS sequence"/>
</dbReference>
<accession>A0ABU7BBY6</accession>
<sequence>MFSLSHVSVKQRTADPRRSVFLQAAKELVLEVIRDRDGDFRSGRSDFGGRLGGTSLDVAVPRFAVGIVIGRNGEMIKKIQNDAGVRVQFKA</sequence>
<organism evidence="3 4">
    <name type="scientific">Ataeniobius toweri</name>
    <dbReference type="NCBI Taxonomy" id="208326"/>
    <lineage>
        <taxon>Eukaryota</taxon>
        <taxon>Metazoa</taxon>
        <taxon>Chordata</taxon>
        <taxon>Craniata</taxon>
        <taxon>Vertebrata</taxon>
        <taxon>Euteleostomi</taxon>
        <taxon>Actinopterygii</taxon>
        <taxon>Neopterygii</taxon>
        <taxon>Teleostei</taxon>
        <taxon>Neoteleostei</taxon>
        <taxon>Acanthomorphata</taxon>
        <taxon>Ovalentaria</taxon>
        <taxon>Atherinomorphae</taxon>
        <taxon>Cyprinodontiformes</taxon>
        <taxon>Goodeidae</taxon>
        <taxon>Ataeniobius</taxon>
    </lineage>
</organism>
<gene>
    <name evidence="3" type="primary">FUBP3_4</name>
    <name evidence="3" type="ORF">ATANTOWER_030821</name>
</gene>